<evidence type="ECO:0000313" key="2">
    <source>
        <dbReference type="Proteomes" id="UP000322000"/>
    </source>
</evidence>
<evidence type="ECO:0000259" key="1">
    <source>
        <dbReference type="Pfam" id="PF08241"/>
    </source>
</evidence>
<dbReference type="KEGG" id="tnl:113497459"/>
<reference evidence="3" key="1">
    <citation type="submission" date="2025-08" db="UniProtKB">
        <authorList>
            <consortium name="RefSeq"/>
        </authorList>
    </citation>
    <scope>IDENTIFICATION</scope>
</reference>
<dbReference type="Pfam" id="PF08241">
    <property type="entry name" value="Methyltransf_11"/>
    <property type="match status" value="1"/>
</dbReference>
<feature type="domain" description="Methyltransferase type 11" evidence="1">
    <location>
        <begin position="89"/>
        <end position="187"/>
    </location>
</feature>
<dbReference type="AlphaFoldDB" id="A0A7E5VWU9"/>
<dbReference type="InParanoid" id="A0A7E5VWU9"/>
<dbReference type="SUPFAM" id="SSF53335">
    <property type="entry name" value="S-adenosyl-L-methionine-dependent methyltransferases"/>
    <property type="match status" value="1"/>
</dbReference>
<dbReference type="CDD" id="cd02440">
    <property type="entry name" value="AdoMet_MTases"/>
    <property type="match status" value="1"/>
</dbReference>
<dbReference type="GeneID" id="113497459"/>
<gene>
    <name evidence="3" type="primary">LOC113497459</name>
</gene>
<dbReference type="PANTHER" id="PTHR43861:SF1">
    <property type="entry name" value="TRANS-ACONITATE 2-METHYLTRANSFERASE"/>
    <property type="match status" value="1"/>
</dbReference>
<dbReference type="PANTHER" id="PTHR43861">
    <property type="entry name" value="TRANS-ACONITATE 2-METHYLTRANSFERASE-RELATED"/>
    <property type="match status" value="1"/>
</dbReference>
<sequence length="321" mass="37472">MYTVLLHYVRLFYAYKYVYEQFIQSIQFTSLIVVHFEFIKDQCQRKYTTTMNHPDMYNISNAIQKKAAIQCLDEFGKKINWSNNGDNAVDLGCGDGSVTNILKKYMPRNYRKLVACDISEKAVKYANEHHSDENTSFRVLDIEGELPEEMRGEFNHVFSFYALHWIHDQEKAFRNIYSLLSDGGDCLLTFLGYMPCYSVYSVLSRCNKWESWLKDIDLFISPYHTMQDPDIKVKEMMEEIGFRNINVTCKEMLYVFDSVEAIKNTVKAIEPFDMPKDVYEDFMQDYYAVAQELGLMEINNNNVGESSINCSYCLLVVCASK</sequence>
<proteinExistence type="predicted"/>
<accession>A0A7E5VWU9</accession>
<dbReference type="FunCoup" id="A0A7E5VWU9">
    <property type="interactions" value="21"/>
</dbReference>
<evidence type="ECO:0000313" key="3">
    <source>
        <dbReference type="RefSeq" id="XP_026732815.1"/>
    </source>
</evidence>
<protein>
    <submittedName>
        <fullName evidence="3">Juvenile hormone acid O-methyltransferase-like isoform X1</fullName>
    </submittedName>
</protein>
<organism evidence="2 3">
    <name type="scientific">Trichoplusia ni</name>
    <name type="common">Cabbage looper</name>
    <dbReference type="NCBI Taxonomy" id="7111"/>
    <lineage>
        <taxon>Eukaryota</taxon>
        <taxon>Metazoa</taxon>
        <taxon>Ecdysozoa</taxon>
        <taxon>Arthropoda</taxon>
        <taxon>Hexapoda</taxon>
        <taxon>Insecta</taxon>
        <taxon>Pterygota</taxon>
        <taxon>Neoptera</taxon>
        <taxon>Endopterygota</taxon>
        <taxon>Lepidoptera</taxon>
        <taxon>Glossata</taxon>
        <taxon>Ditrysia</taxon>
        <taxon>Noctuoidea</taxon>
        <taxon>Noctuidae</taxon>
        <taxon>Plusiinae</taxon>
        <taxon>Trichoplusia</taxon>
    </lineage>
</organism>
<dbReference type="InterPro" id="IPR029063">
    <property type="entry name" value="SAM-dependent_MTases_sf"/>
</dbReference>
<dbReference type="Proteomes" id="UP000322000">
    <property type="component" value="Chromosome 9"/>
</dbReference>
<dbReference type="Gene3D" id="3.40.50.150">
    <property type="entry name" value="Vaccinia Virus protein VP39"/>
    <property type="match status" value="1"/>
</dbReference>
<dbReference type="RefSeq" id="XP_026732815.1">
    <property type="nucleotide sequence ID" value="XM_026877014.1"/>
</dbReference>
<dbReference type="GO" id="GO:0008757">
    <property type="term" value="F:S-adenosylmethionine-dependent methyltransferase activity"/>
    <property type="evidence" value="ECO:0007669"/>
    <property type="project" value="InterPro"/>
</dbReference>
<name>A0A7E5VWU9_TRINI</name>
<dbReference type="InterPro" id="IPR013216">
    <property type="entry name" value="Methyltransf_11"/>
</dbReference>
<keyword evidence="2" id="KW-1185">Reference proteome</keyword>
<dbReference type="OrthoDB" id="8300214at2759"/>